<evidence type="ECO:0000313" key="1">
    <source>
        <dbReference type="EMBL" id="QKW47926.1"/>
    </source>
</evidence>
<evidence type="ECO:0000313" key="2">
    <source>
        <dbReference type="Proteomes" id="UP000509345"/>
    </source>
</evidence>
<organism evidence="1 2">
    <name type="scientific">Streptomyces microflavus</name>
    <name type="common">Streptomyces lipmanii</name>
    <dbReference type="NCBI Taxonomy" id="1919"/>
    <lineage>
        <taxon>Bacteria</taxon>
        <taxon>Bacillati</taxon>
        <taxon>Actinomycetota</taxon>
        <taxon>Actinomycetes</taxon>
        <taxon>Kitasatosporales</taxon>
        <taxon>Streptomycetaceae</taxon>
        <taxon>Streptomyces</taxon>
    </lineage>
</organism>
<accession>A0A7H8N0L2</accession>
<dbReference type="RefSeq" id="WP_176145798.1">
    <property type="nucleotide sequence ID" value="NZ_CP054927.1"/>
</dbReference>
<geneLocation type="plasmid" evidence="1 2">
    <name>unnamed1</name>
</geneLocation>
<reference evidence="1 2" key="1">
    <citation type="submission" date="2020-06" db="EMBL/GenBank/DDBJ databases">
        <title>Genome mining for natural products.</title>
        <authorList>
            <person name="Zhang B."/>
            <person name="Shi J."/>
            <person name="Ge H."/>
        </authorList>
    </citation>
    <scope>NUCLEOTIDE SEQUENCE [LARGE SCALE GENOMIC DNA]</scope>
    <source>
        <strain evidence="1 2">NA06532</strain>
        <plasmid evidence="1 2">unnamed1</plasmid>
    </source>
</reference>
<dbReference type="EMBL" id="CP054927">
    <property type="protein sequence ID" value="QKW47926.1"/>
    <property type="molecule type" value="Genomic_DNA"/>
</dbReference>
<dbReference type="Proteomes" id="UP000509345">
    <property type="component" value="Plasmid unnamed1"/>
</dbReference>
<proteinExistence type="predicted"/>
<name>A0A7H8N0L2_STRMI</name>
<protein>
    <submittedName>
        <fullName evidence="1">Uncharacterized protein</fullName>
    </submittedName>
</protein>
<sequence>MAHEPTEACESEILAASLRTYLSETGFSLTGLTGKGATQSITRAVVQWVGASGWRCRTEAQMRYIDPPRLTNGGCIAYWSPSWSAYLDLRVIRKDGPPVAVEIDRADESTAVDKLRDEALRGRPALWIRWHGALRAELPAGVARLHLPTRSSKAPLRYSLAPVTGTEAITLGPAVTSEARADALRRDQQRIADEKRAAARPQERGPIRCYR</sequence>
<dbReference type="GeneID" id="87636678"/>
<dbReference type="AlphaFoldDB" id="A0A7H8N0L2"/>
<keyword evidence="1" id="KW-0614">Plasmid</keyword>
<gene>
    <name evidence="1" type="ORF">HUT09_36035</name>
</gene>